<dbReference type="OrthoDB" id="17296at2157"/>
<dbReference type="Pfam" id="PF01986">
    <property type="entry name" value="DUF123"/>
    <property type="match status" value="1"/>
</dbReference>
<name>A0A8J8TC56_9EURY</name>
<dbReference type="PANTHER" id="PTHR37460:SF1">
    <property type="entry name" value="ENDONUCLEASE III"/>
    <property type="match status" value="1"/>
</dbReference>
<dbReference type="CDD" id="cd10441">
    <property type="entry name" value="GIY-YIG_COG1833"/>
    <property type="match status" value="1"/>
</dbReference>
<reference evidence="1" key="1">
    <citation type="submission" date="2019-02" db="EMBL/GenBank/DDBJ databases">
        <title>Halonotius sp. a new haloarchaeum isolated from saline soil.</title>
        <authorList>
            <person name="Duran-Viseras A."/>
            <person name="Sanchez-Porro C."/>
            <person name="Ventosa A."/>
        </authorList>
    </citation>
    <scope>NUCLEOTIDE SEQUENCE</scope>
    <source>
        <strain evidence="1">F15B</strain>
    </source>
</reference>
<gene>
    <name evidence="1" type="ORF">EGH24_10115</name>
</gene>
<dbReference type="RefSeq" id="WP_142980029.1">
    <property type="nucleotide sequence ID" value="NZ_RKLU01000004.1"/>
</dbReference>
<organism evidence="1 2">
    <name type="scientific">Halonotius terrestris</name>
    <dbReference type="NCBI Taxonomy" id="2487750"/>
    <lineage>
        <taxon>Archaea</taxon>
        <taxon>Methanobacteriati</taxon>
        <taxon>Methanobacteriota</taxon>
        <taxon>Stenosarchaea group</taxon>
        <taxon>Halobacteria</taxon>
        <taxon>Halobacteriales</taxon>
        <taxon>Haloferacaceae</taxon>
        <taxon>Halonotius</taxon>
    </lineage>
</organism>
<keyword evidence="2" id="KW-1185">Reference proteome</keyword>
<evidence type="ECO:0000313" key="1">
    <source>
        <dbReference type="EMBL" id="TQQ79837.1"/>
    </source>
</evidence>
<sequence length="131" mass="13961">MAAKGSYVLVVECDGPVIVEVGALGEITFDGTYAYVGSAFGTGGLSRVDRHRRVASGEHDVRHWHIDYLLGASATRLASVETYPDRDIECALATALREAGCKPVAWFGASDCDCGSHLWGVTSRSQLSAIK</sequence>
<proteinExistence type="predicted"/>
<dbReference type="EMBL" id="RKLU01000004">
    <property type="protein sequence ID" value="TQQ79837.1"/>
    <property type="molecule type" value="Genomic_DNA"/>
</dbReference>
<dbReference type="InterPro" id="IPR002837">
    <property type="entry name" value="DUF123"/>
</dbReference>
<dbReference type="Proteomes" id="UP000705823">
    <property type="component" value="Unassembled WGS sequence"/>
</dbReference>
<protein>
    <submittedName>
        <fullName evidence="1">GIY-YIG nuclease family protein</fullName>
    </submittedName>
</protein>
<evidence type="ECO:0000313" key="2">
    <source>
        <dbReference type="Proteomes" id="UP000705823"/>
    </source>
</evidence>
<accession>A0A8J8TC56</accession>
<comment type="caution">
    <text evidence="1">The sequence shown here is derived from an EMBL/GenBank/DDBJ whole genome shotgun (WGS) entry which is preliminary data.</text>
</comment>
<dbReference type="AlphaFoldDB" id="A0A8J8TC56"/>
<dbReference type="PANTHER" id="PTHR37460">
    <property type="entry name" value="ENDONUCLEASE III"/>
    <property type="match status" value="1"/>
</dbReference>